<dbReference type="OrthoDB" id="9783375at2"/>
<dbReference type="PANTHER" id="PTHR35038">
    <property type="entry name" value="DISSIMILATORY SULFITE REDUCTASE SIRA"/>
    <property type="match status" value="1"/>
</dbReference>
<dbReference type="eggNOG" id="COG3303">
    <property type="taxonomic scope" value="Bacteria"/>
</dbReference>
<feature type="signal peptide" evidence="2">
    <location>
        <begin position="1"/>
        <end position="25"/>
    </location>
</feature>
<dbReference type="AlphaFoldDB" id="E1QHT1"/>
<proteinExistence type="predicted"/>
<dbReference type="EMBL" id="CP002085">
    <property type="protein sequence ID" value="ADK85124.1"/>
    <property type="molecule type" value="Genomic_DNA"/>
</dbReference>
<organism evidence="3 4">
    <name type="scientific">Desulfarculus baarsii (strain ATCC 33931 / DSM 2075 / LMG 7858 / VKM B-1802 / 2st14)</name>
    <dbReference type="NCBI Taxonomy" id="644282"/>
    <lineage>
        <taxon>Bacteria</taxon>
        <taxon>Pseudomonadati</taxon>
        <taxon>Thermodesulfobacteriota</taxon>
        <taxon>Desulfarculia</taxon>
        <taxon>Desulfarculales</taxon>
        <taxon>Desulfarculaceae</taxon>
        <taxon>Desulfarculus</taxon>
    </lineage>
</organism>
<dbReference type="HOGENOM" id="CLU_023565_0_0_7"/>
<gene>
    <name evidence="3" type="ordered locus">Deba_1757</name>
</gene>
<keyword evidence="4" id="KW-1185">Reference proteome</keyword>
<dbReference type="SUPFAM" id="SSF48695">
    <property type="entry name" value="Multiheme cytochromes"/>
    <property type="match status" value="1"/>
</dbReference>
<dbReference type="KEGG" id="dbr:Deba_1757"/>
<reference evidence="3 4" key="1">
    <citation type="journal article" date="2010" name="Stand. Genomic Sci.">
        <title>Complete genome sequence of Desulfarculus baarsii type strain (2st14).</title>
        <authorList>
            <person name="Sun H."/>
            <person name="Spring S."/>
            <person name="Lapidus A."/>
            <person name="Davenport K."/>
            <person name="Del Rio T.G."/>
            <person name="Tice H."/>
            <person name="Nolan M."/>
            <person name="Copeland A."/>
            <person name="Cheng J.F."/>
            <person name="Lucas S."/>
            <person name="Tapia R."/>
            <person name="Goodwin L."/>
            <person name="Pitluck S."/>
            <person name="Ivanova N."/>
            <person name="Pagani I."/>
            <person name="Mavromatis K."/>
            <person name="Ovchinnikova G."/>
            <person name="Pati A."/>
            <person name="Chen A."/>
            <person name="Palaniappan K."/>
            <person name="Hauser L."/>
            <person name="Chang Y.J."/>
            <person name="Jeffries C.D."/>
            <person name="Detter J.C."/>
            <person name="Han C."/>
            <person name="Rohde M."/>
            <person name="Brambilla E."/>
            <person name="Goker M."/>
            <person name="Woyke T."/>
            <person name="Bristow J."/>
            <person name="Eisen J.A."/>
            <person name="Markowitz V."/>
            <person name="Hugenholtz P."/>
            <person name="Kyrpides N.C."/>
            <person name="Klenk H.P."/>
            <person name="Land M."/>
        </authorList>
    </citation>
    <scope>NUCLEOTIDE SEQUENCE [LARGE SCALE GENOMIC DNA]</scope>
    <source>
        <strain evidence="4">ATCC 33931 / DSM 2075 / LMG 7858 / VKM B-1802 / 2st14</strain>
    </source>
</reference>
<name>E1QHT1_DESB2</name>
<keyword evidence="1 2" id="KW-0732">Signal</keyword>
<dbReference type="InterPro" id="IPR051829">
    <property type="entry name" value="Multiheme_Cytochr_ET"/>
</dbReference>
<dbReference type="Proteomes" id="UP000009047">
    <property type="component" value="Chromosome"/>
</dbReference>
<accession>E1QHT1</accession>
<feature type="chain" id="PRO_5003150106" description="Cytochrome c family protein" evidence="2">
    <location>
        <begin position="26"/>
        <end position="597"/>
    </location>
</feature>
<dbReference type="STRING" id="644282.Deba_1757"/>
<dbReference type="InterPro" id="IPR036280">
    <property type="entry name" value="Multihaem_cyt_sf"/>
</dbReference>
<protein>
    <recommendedName>
        <fullName evidence="5">Cytochrome c family protein</fullName>
    </recommendedName>
</protein>
<evidence type="ECO:0000313" key="3">
    <source>
        <dbReference type="EMBL" id="ADK85124.1"/>
    </source>
</evidence>
<evidence type="ECO:0008006" key="5">
    <source>
        <dbReference type="Google" id="ProtNLM"/>
    </source>
</evidence>
<dbReference type="RefSeq" id="WP_013258576.1">
    <property type="nucleotide sequence ID" value="NC_014365.1"/>
</dbReference>
<dbReference type="PANTHER" id="PTHR35038:SF8">
    <property type="entry name" value="C-TYPE POLYHEME CYTOCHROME OMCC"/>
    <property type="match status" value="1"/>
</dbReference>
<evidence type="ECO:0000313" key="4">
    <source>
        <dbReference type="Proteomes" id="UP000009047"/>
    </source>
</evidence>
<sequence>MSAAKTVILTALIALAICWAGPATANGCLGCHQGFVSPMPPSPAQGKVPDCLFCHGGDATAKALPQAHQGLRANPSTLDAADQTCGRCHPGWPEKVRRSPMATNAGLINQTRYLWGAQPSPAPLWATRKVGPLAQLPQPDVAGGQAVDDLLRRRCLRCHLWSPGADMDGARRSAGCAACHAPTDDQGRKIHGHRLSKSPPVAQCLRCHASDCGAGAEYVGLTPADEHFTAHFAQIDPARPKLFNGRVWRETRPDLHHQAGLACIDCHVRAEVMGDGQIRQAALLHVGLRCQSCHGRPGQPPRQARTSHDQAMTNVSIKNGAALVRGKLSGKTLVAPSLANGPDAPAAHLAPGHQRLACHACHGAANPAVWGLQVLLDTRPGPARWRDIAAQGDHQLWAMAWAADQAQAPKALDLLSGRPRDGVWVLSPFFRRREWRVHGQGPDGRTFLLRPRFQYVVTILDENGRPSVAGQIPSPGLGLAPWRPHNTRRPTVGCADCHGNAMALGLGLTFLRDGQPNQPPALAPELWLPRAEGLAMDGGWTKIVDLAGRPQQVMLVEGARPFARELLRKLLRPGKQYIKWLLRDLDARAAEAQTKKP</sequence>
<evidence type="ECO:0000256" key="2">
    <source>
        <dbReference type="SAM" id="SignalP"/>
    </source>
</evidence>
<evidence type="ECO:0000256" key="1">
    <source>
        <dbReference type="ARBA" id="ARBA00022729"/>
    </source>
</evidence>